<feature type="transmembrane region" description="Helical" evidence="1">
    <location>
        <begin position="130"/>
        <end position="149"/>
    </location>
</feature>
<accession>A0ABQ9HFW3</accession>
<sequence>MKIRGTGILLYLLHVIGVTPHVIHILNYYTLSYTYDYVAELKGHLQSSHEITCKNSQQNKLNSKTYYDRNVTDITFQAGDQVLLYDESVRRGSSKKLTLAYIGPYEVIEIDGVNALISKSKNKLFKSAPLWYHLLFFSTISLATAVKSINYKIEKYDTSPGLYYENLGHSQLYNTVWRTVTYINLSVIEDEIVMVIRSYDTTGVADIGLELSSCTLLEQHSSTSVGVDDMGGSKEIFSTKSSEDRMVLVRSLEQECGEDKVVDDLRQ</sequence>
<evidence type="ECO:0000313" key="2">
    <source>
        <dbReference type="EMBL" id="KAJ8883217.1"/>
    </source>
</evidence>
<keyword evidence="3" id="KW-1185">Reference proteome</keyword>
<evidence type="ECO:0000313" key="3">
    <source>
        <dbReference type="Proteomes" id="UP001159363"/>
    </source>
</evidence>
<proteinExistence type="predicted"/>
<keyword evidence="1" id="KW-0812">Transmembrane</keyword>
<organism evidence="2 3">
    <name type="scientific">Dryococelus australis</name>
    <dbReference type="NCBI Taxonomy" id="614101"/>
    <lineage>
        <taxon>Eukaryota</taxon>
        <taxon>Metazoa</taxon>
        <taxon>Ecdysozoa</taxon>
        <taxon>Arthropoda</taxon>
        <taxon>Hexapoda</taxon>
        <taxon>Insecta</taxon>
        <taxon>Pterygota</taxon>
        <taxon>Neoptera</taxon>
        <taxon>Polyneoptera</taxon>
        <taxon>Phasmatodea</taxon>
        <taxon>Verophasmatodea</taxon>
        <taxon>Anareolatae</taxon>
        <taxon>Phasmatidae</taxon>
        <taxon>Eurycanthinae</taxon>
        <taxon>Dryococelus</taxon>
    </lineage>
</organism>
<protein>
    <submittedName>
        <fullName evidence="2">Uncharacterized protein</fullName>
    </submittedName>
</protein>
<dbReference type="Proteomes" id="UP001159363">
    <property type="component" value="Chromosome 4"/>
</dbReference>
<feature type="transmembrane region" description="Helical" evidence="1">
    <location>
        <begin position="7"/>
        <end position="29"/>
    </location>
</feature>
<name>A0ABQ9HFW3_9NEOP</name>
<evidence type="ECO:0000256" key="1">
    <source>
        <dbReference type="SAM" id="Phobius"/>
    </source>
</evidence>
<reference evidence="2 3" key="1">
    <citation type="submission" date="2023-02" db="EMBL/GenBank/DDBJ databases">
        <title>LHISI_Scaffold_Assembly.</title>
        <authorList>
            <person name="Stuart O.P."/>
            <person name="Cleave R."/>
            <person name="Magrath M.J.L."/>
            <person name="Mikheyev A.S."/>
        </authorList>
    </citation>
    <scope>NUCLEOTIDE SEQUENCE [LARGE SCALE GENOMIC DNA]</scope>
    <source>
        <strain evidence="2">Daus_M_001</strain>
        <tissue evidence="2">Leg muscle</tissue>
    </source>
</reference>
<gene>
    <name evidence="2" type="ORF">PR048_015057</name>
</gene>
<dbReference type="EMBL" id="JARBHB010000005">
    <property type="protein sequence ID" value="KAJ8883217.1"/>
    <property type="molecule type" value="Genomic_DNA"/>
</dbReference>
<comment type="caution">
    <text evidence="2">The sequence shown here is derived from an EMBL/GenBank/DDBJ whole genome shotgun (WGS) entry which is preliminary data.</text>
</comment>
<keyword evidence="1" id="KW-0472">Membrane</keyword>
<keyword evidence="1" id="KW-1133">Transmembrane helix</keyword>